<proteinExistence type="predicted"/>
<evidence type="ECO:0000313" key="2">
    <source>
        <dbReference type="EMBL" id="TKI51134.1"/>
    </source>
</evidence>
<gene>
    <name evidence="2" type="ORF">FC752_22495</name>
</gene>
<keyword evidence="3" id="KW-1185">Reference proteome</keyword>
<protein>
    <recommendedName>
        <fullName evidence="1">AP2-like integrase N-terminal domain-containing protein</fullName>
    </recommendedName>
</protein>
<dbReference type="EMBL" id="SZPV01000073">
    <property type="protein sequence ID" value="TKI51134.1"/>
    <property type="molecule type" value="Genomic_DNA"/>
</dbReference>
<sequence length="96" mass="10946">MASYTKRGSTWQYAISRVVDGKSKPIRKGGFKTKKEAVEAALQIELDLMNGVLDPQKDYPLEKYFKSWYETYKKDISNITVNSYNAAHAKISAYSN</sequence>
<accession>A0ABY2T404</accession>
<dbReference type="RefSeq" id="WP_025220251.1">
    <property type="nucleotide sequence ID" value="NZ_CP006837.1"/>
</dbReference>
<reference evidence="2 3" key="1">
    <citation type="submission" date="2019-04" db="EMBL/GenBank/DDBJ databases">
        <title>Lysinibacillus genome sequencing.</title>
        <authorList>
            <person name="Dunlap C."/>
        </authorList>
    </citation>
    <scope>NUCLEOTIDE SEQUENCE [LARGE SCALE GENOMIC DNA]</scope>
    <source>
        <strain evidence="2 3">NBRC 109424</strain>
    </source>
</reference>
<name>A0ABY2T404_9BACI</name>
<dbReference type="InterPro" id="IPR028259">
    <property type="entry name" value="AP2-like_int_N"/>
</dbReference>
<feature type="domain" description="AP2-like integrase N-terminal" evidence="1">
    <location>
        <begin position="10"/>
        <end position="51"/>
    </location>
</feature>
<evidence type="ECO:0000259" key="1">
    <source>
        <dbReference type="Pfam" id="PF14657"/>
    </source>
</evidence>
<organism evidence="2 3">
    <name type="scientific">Lysinibacillus varians</name>
    <dbReference type="NCBI Taxonomy" id="1145276"/>
    <lineage>
        <taxon>Bacteria</taxon>
        <taxon>Bacillati</taxon>
        <taxon>Bacillota</taxon>
        <taxon>Bacilli</taxon>
        <taxon>Bacillales</taxon>
        <taxon>Bacillaceae</taxon>
        <taxon>Lysinibacillus</taxon>
    </lineage>
</organism>
<dbReference type="Proteomes" id="UP000308539">
    <property type="component" value="Unassembled WGS sequence"/>
</dbReference>
<comment type="caution">
    <text evidence="2">The sequence shown here is derived from an EMBL/GenBank/DDBJ whole genome shotgun (WGS) entry which is preliminary data.</text>
</comment>
<dbReference type="Pfam" id="PF14657">
    <property type="entry name" value="Arm-DNA-bind_4"/>
    <property type="match status" value="1"/>
</dbReference>
<evidence type="ECO:0000313" key="3">
    <source>
        <dbReference type="Proteomes" id="UP000308539"/>
    </source>
</evidence>